<gene>
    <name evidence="3" type="ORF">GCM10023186_00580</name>
</gene>
<organism evidence="3 4">
    <name type="scientific">Hymenobacter koreensis</name>
    <dbReference type="NCBI Taxonomy" id="1084523"/>
    <lineage>
        <taxon>Bacteria</taxon>
        <taxon>Pseudomonadati</taxon>
        <taxon>Bacteroidota</taxon>
        <taxon>Cytophagia</taxon>
        <taxon>Cytophagales</taxon>
        <taxon>Hymenobacteraceae</taxon>
        <taxon>Hymenobacter</taxon>
    </lineage>
</organism>
<comment type="caution">
    <text evidence="3">The sequence shown here is derived from an EMBL/GenBank/DDBJ whole genome shotgun (WGS) entry which is preliminary data.</text>
</comment>
<feature type="signal peptide" evidence="1">
    <location>
        <begin position="1"/>
        <end position="21"/>
    </location>
</feature>
<dbReference type="Pfam" id="PF14534">
    <property type="entry name" value="DUF4440"/>
    <property type="match status" value="1"/>
</dbReference>
<name>A0ABP8IT86_9BACT</name>
<keyword evidence="4" id="KW-1185">Reference proteome</keyword>
<feature type="domain" description="DUF4440" evidence="2">
    <location>
        <begin position="46"/>
        <end position="159"/>
    </location>
</feature>
<dbReference type="PROSITE" id="PS51257">
    <property type="entry name" value="PROKAR_LIPOPROTEIN"/>
    <property type="match status" value="1"/>
</dbReference>
<dbReference type="InterPro" id="IPR032710">
    <property type="entry name" value="NTF2-like_dom_sf"/>
</dbReference>
<dbReference type="RefSeq" id="WP_345220312.1">
    <property type="nucleotide sequence ID" value="NZ_BAABHA010000001.1"/>
</dbReference>
<evidence type="ECO:0000313" key="4">
    <source>
        <dbReference type="Proteomes" id="UP001500454"/>
    </source>
</evidence>
<keyword evidence="1" id="KW-0732">Signal</keyword>
<dbReference type="InterPro" id="IPR027843">
    <property type="entry name" value="DUF4440"/>
</dbReference>
<dbReference type="SUPFAM" id="SSF54427">
    <property type="entry name" value="NTF2-like"/>
    <property type="match status" value="1"/>
</dbReference>
<reference evidence="4" key="1">
    <citation type="journal article" date="2019" name="Int. J. Syst. Evol. Microbiol.">
        <title>The Global Catalogue of Microorganisms (GCM) 10K type strain sequencing project: providing services to taxonomists for standard genome sequencing and annotation.</title>
        <authorList>
            <consortium name="The Broad Institute Genomics Platform"/>
            <consortium name="The Broad Institute Genome Sequencing Center for Infectious Disease"/>
            <person name="Wu L."/>
            <person name="Ma J."/>
        </authorList>
    </citation>
    <scope>NUCLEOTIDE SEQUENCE [LARGE SCALE GENOMIC DNA]</scope>
    <source>
        <strain evidence="4">JCM 17924</strain>
    </source>
</reference>
<protein>
    <recommendedName>
        <fullName evidence="2">DUF4440 domain-containing protein</fullName>
    </recommendedName>
</protein>
<dbReference type="Proteomes" id="UP001500454">
    <property type="component" value="Unassembled WGS sequence"/>
</dbReference>
<evidence type="ECO:0000313" key="3">
    <source>
        <dbReference type="EMBL" id="GAA4371773.1"/>
    </source>
</evidence>
<dbReference type="EMBL" id="BAABHA010000001">
    <property type="protein sequence ID" value="GAA4371773.1"/>
    <property type="molecule type" value="Genomic_DNA"/>
</dbReference>
<accession>A0ABP8IT86</accession>
<evidence type="ECO:0000259" key="2">
    <source>
        <dbReference type="Pfam" id="PF14534"/>
    </source>
</evidence>
<sequence length="167" mass="18956">MNRLFSLVACLAVLLVLQACATASQKPLKPGANEPAAVRNELYHTIARMDSLMFEAFNRQDVAKLGTFFASDVEFFHDKGGLTNYEQTMDGFKRLFANNQHTGLRRELVPGTLEVYPIPGYGAVETHLHKFCHKENGKDDCGVFKNMMIWQQRGTEWKVTRVVSYDH</sequence>
<proteinExistence type="predicted"/>
<feature type="chain" id="PRO_5045631539" description="DUF4440 domain-containing protein" evidence="1">
    <location>
        <begin position="22"/>
        <end position="167"/>
    </location>
</feature>
<dbReference type="Gene3D" id="3.10.450.50">
    <property type="match status" value="1"/>
</dbReference>
<evidence type="ECO:0000256" key="1">
    <source>
        <dbReference type="SAM" id="SignalP"/>
    </source>
</evidence>